<feature type="domain" description="HTH marR-type" evidence="3">
    <location>
        <begin position="252"/>
        <end position="307"/>
    </location>
</feature>
<feature type="region of interest" description="Disordered" evidence="1">
    <location>
        <begin position="130"/>
        <end position="155"/>
    </location>
</feature>
<dbReference type="GO" id="GO:0003700">
    <property type="term" value="F:DNA-binding transcription factor activity"/>
    <property type="evidence" value="ECO:0007669"/>
    <property type="project" value="InterPro"/>
</dbReference>
<keyword evidence="2" id="KW-0812">Transmembrane</keyword>
<dbReference type="HOGENOM" id="CLU_910958_0_0_2"/>
<dbReference type="PANTHER" id="PTHR43704:SF2">
    <property type="entry name" value="HTH CRP-TYPE DOMAIN-CONTAINING PROTEIN"/>
    <property type="match status" value="1"/>
</dbReference>
<feature type="compositionally biased region" description="Low complexity" evidence="1">
    <location>
        <begin position="135"/>
        <end position="155"/>
    </location>
</feature>
<dbReference type="Proteomes" id="UP000005867">
    <property type="component" value="Chromosome"/>
</dbReference>
<keyword evidence="5" id="KW-1185">Reference proteome</keyword>
<dbReference type="SUPFAM" id="SSF46785">
    <property type="entry name" value="Winged helix' DNA-binding domain"/>
    <property type="match status" value="1"/>
</dbReference>
<dbReference type="InterPro" id="IPR036390">
    <property type="entry name" value="WH_DNA-bd_sf"/>
</dbReference>
<dbReference type="AlphaFoldDB" id="G7VB55"/>
<evidence type="ECO:0000313" key="4">
    <source>
        <dbReference type="EMBL" id="AET32365.1"/>
    </source>
</evidence>
<dbReference type="Gene3D" id="1.10.10.10">
    <property type="entry name" value="Winged helix-like DNA-binding domain superfamily/Winged helix DNA-binding domain"/>
    <property type="match status" value="1"/>
</dbReference>
<dbReference type="InterPro" id="IPR011991">
    <property type="entry name" value="ArsR-like_HTH"/>
</dbReference>
<evidence type="ECO:0000259" key="3">
    <source>
        <dbReference type="Pfam" id="PF12802"/>
    </source>
</evidence>
<proteinExistence type="predicted"/>
<dbReference type="CDD" id="cd00090">
    <property type="entry name" value="HTH_ARSR"/>
    <property type="match status" value="1"/>
</dbReference>
<keyword evidence="2" id="KW-0472">Membrane</keyword>
<dbReference type="PANTHER" id="PTHR43704">
    <property type="entry name" value="BSR5907 PROTEIN"/>
    <property type="match status" value="1"/>
</dbReference>
<dbReference type="InterPro" id="IPR036388">
    <property type="entry name" value="WH-like_DNA-bd_sf"/>
</dbReference>
<dbReference type="KEGG" id="pyr:P186_0924"/>
<dbReference type="OrthoDB" id="28494at2157"/>
<evidence type="ECO:0000256" key="1">
    <source>
        <dbReference type="SAM" id="MobiDB-lite"/>
    </source>
</evidence>
<sequence length="313" mass="32456">MFWAVLIFANGTALLLFNQTLVGTLYNLTLPAPPLSAPVVYNNMTPVPAVLAGDVLTVPVLGYALITVKYVPRTRVVDGTLAFNVTEGYYVIWAERGVLLLPTLQIINYTLDKNALVVIAKGPGTVAYTLQGRGQTPTTTATTSPAPTPATTTTAMTTTTAITTTTLTPAQAQQTGAGPSTTSTTQTSQPPPAATSSTAQSPGPTASAAPSGGGPPPGFDWVPVAAAGVAAAAAAGVGYAVLRNRGKKSGGDLNETDSAVLEYVRRTGGVYEAEIARALGLPRTTVFKAVRRLEREGLVEVEKRDGRNYVKPK</sequence>
<dbReference type="BioCyc" id="PSP1104324:GJSN-904-MONOMER"/>
<dbReference type="RefSeq" id="WP_014288193.1">
    <property type="nucleotide sequence ID" value="NC_016645.1"/>
</dbReference>
<dbReference type="Pfam" id="PF12802">
    <property type="entry name" value="MarR_2"/>
    <property type="match status" value="1"/>
</dbReference>
<dbReference type="InterPro" id="IPR000835">
    <property type="entry name" value="HTH_MarR-typ"/>
</dbReference>
<dbReference type="GO" id="GO:0043565">
    <property type="term" value="F:sequence-specific DNA binding"/>
    <property type="evidence" value="ECO:0007669"/>
    <property type="project" value="InterPro"/>
</dbReference>
<keyword evidence="2" id="KW-1133">Transmembrane helix</keyword>
<feature type="region of interest" description="Disordered" evidence="1">
    <location>
        <begin position="167"/>
        <end position="215"/>
    </location>
</feature>
<feature type="transmembrane region" description="Helical" evidence="2">
    <location>
        <begin position="46"/>
        <end position="66"/>
    </location>
</feature>
<name>G7VB55_9CREN</name>
<evidence type="ECO:0000313" key="5">
    <source>
        <dbReference type="Proteomes" id="UP000005867"/>
    </source>
</evidence>
<reference evidence="4 5" key="1">
    <citation type="journal article" date="2012" name="J. Bacteriol.">
        <title>Complete genome sequence of strain 1860, a crenarchaeon of the genus pyrobaculum able to grow with various electron acceptors.</title>
        <authorList>
            <person name="Mardanov A.V."/>
            <person name="Gumerov V.M."/>
            <person name="Slobodkina G.B."/>
            <person name="Beletsky A.V."/>
            <person name="Bonch-Osmolovskaya E.A."/>
            <person name="Ravin N.V."/>
            <person name="Skryabin K.G."/>
        </authorList>
    </citation>
    <scope>NUCLEOTIDE SEQUENCE [LARGE SCALE GENOMIC DNA]</scope>
    <source>
        <strain evidence="4 5">1860</strain>
    </source>
</reference>
<organism evidence="4 5">
    <name type="scientific">Pyrobaculum ferrireducens</name>
    <dbReference type="NCBI Taxonomy" id="1104324"/>
    <lineage>
        <taxon>Archaea</taxon>
        <taxon>Thermoproteota</taxon>
        <taxon>Thermoprotei</taxon>
        <taxon>Thermoproteales</taxon>
        <taxon>Thermoproteaceae</taxon>
        <taxon>Pyrobaculum</taxon>
    </lineage>
</organism>
<protein>
    <submittedName>
        <fullName evidence="4">Transcriptional regulator, TrmB</fullName>
    </submittedName>
</protein>
<evidence type="ECO:0000256" key="2">
    <source>
        <dbReference type="SAM" id="Phobius"/>
    </source>
</evidence>
<dbReference type="eggNOG" id="arCOG00374">
    <property type="taxonomic scope" value="Archaea"/>
</dbReference>
<feature type="compositionally biased region" description="Low complexity" evidence="1">
    <location>
        <begin position="167"/>
        <end position="210"/>
    </location>
</feature>
<accession>G7VB55</accession>
<dbReference type="EMBL" id="CP003098">
    <property type="protein sequence ID" value="AET32365.1"/>
    <property type="molecule type" value="Genomic_DNA"/>
</dbReference>
<dbReference type="InterPro" id="IPR000485">
    <property type="entry name" value="AsnC-type_HTH_dom"/>
</dbReference>
<dbReference type="GeneID" id="11595183"/>
<dbReference type="PRINTS" id="PR00033">
    <property type="entry name" value="HTHASNC"/>
</dbReference>
<gene>
    <name evidence="4" type="ORF">P186_0924</name>
</gene>